<feature type="transmembrane region" description="Helical" evidence="10">
    <location>
        <begin position="910"/>
        <end position="928"/>
    </location>
</feature>
<dbReference type="NCBIfam" id="TIGR03429">
    <property type="entry name" value="arom_pren_DMATS"/>
    <property type="match status" value="1"/>
</dbReference>
<keyword evidence="10" id="KW-1133">Transmembrane helix</keyword>
<comment type="similarity">
    <text evidence="2">Belongs to the cytochrome P450 family.</text>
</comment>
<dbReference type="Pfam" id="PF00067">
    <property type="entry name" value="p450"/>
    <property type="match status" value="2"/>
</dbReference>
<dbReference type="InterPro" id="IPR033964">
    <property type="entry name" value="ABBA"/>
</dbReference>
<dbReference type="PANTHER" id="PTHR46206:SF2">
    <property type="entry name" value="CYTOCHROME P450 MONOOXYGENASE AUSG-RELATED"/>
    <property type="match status" value="1"/>
</dbReference>
<name>A0AAD9W5T8_PHOAM</name>
<keyword evidence="7 9" id="KW-0408">Iron</keyword>
<evidence type="ECO:0000256" key="9">
    <source>
        <dbReference type="PIRSR" id="PIRSR602403-1"/>
    </source>
</evidence>
<keyword evidence="13" id="KW-1185">Reference proteome</keyword>
<evidence type="ECO:0000256" key="10">
    <source>
        <dbReference type="SAM" id="Phobius"/>
    </source>
</evidence>
<accession>A0AAD9W5T8</accession>
<dbReference type="InterPro" id="IPR017795">
    <property type="entry name" value="ABBA_NscD-like"/>
</dbReference>
<keyword evidence="3 9" id="KW-0349">Heme</keyword>
<feature type="transmembrane region" description="Helical" evidence="10">
    <location>
        <begin position="811"/>
        <end position="836"/>
    </location>
</feature>
<feature type="transmembrane region" description="Helical" evidence="10">
    <location>
        <begin position="777"/>
        <end position="799"/>
    </location>
</feature>
<dbReference type="InterPro" id="IPR002403">
    <property type="entry name" value="Cyt_P450_E_grp-IV"/>
</dbReference>
<keyword evidence="10" id="KW-0472">Membrane</keyword>
<dbReference type="PRINTS" id="PR00465">
    <property type="entry name" value="EP450IV"/>
</dbReference>
<evidence type="ECO:0000256" key="6">
    <source>
        <dbReference type="ARBA" id="ARBA00023002"/>
    </source>
</evidence>
<keyword evidence="4" id="KW-0808">Transferase</keyword>
<keyword evidence="5 9" id="KW-0479">Metal-binding</keyword>
<dbReference type="GO" id="GO:0004497">
    <property type="term" value="F:monooxygenase activity"/>
    <property type="evidence" value="ECO:0007669"/>
    <property type="project" value="UniProtKB-KW"/>
</dbReference>
<dbReference type="SFLD" id="SFLDS00036">
    <property type="entry name" value="Aromatic_Prenyltransferase"/>
    <property type="match status" value="1"/>
</dbReference>
<feature type="transmembrane region" description="Helical" evidence="10">
    <location>
        <begin position="979"/>
        <end position="1002"/>
    </location>
</feature>
<keyword evidence="10" id="KW-0812">Transmembrane</keyword>
<dbReference type="SUPFAM" id="SSF48264">
    <property type="entry name" value="Cytochrome P450"/>
    <property type="match status" value="2"/>
</dbReference>
<evidence type="ECO:0000256" key="8">
    <source>
        <dbReference type="ARBA" id="ARBA00023033"/>
    </source>
</evidence>
<dbReference type="EMBL" id="JAUJFL010000002">
    <property type="protein sequence ID" value="KAK2610912.1"/>
    <property type="molecule type" value="Genomic_DNA"/>
</dbReference>
<dbReference type="GO" id="GO:0009820">
    <property type="term" value="P:alkaloid metabolic process"/>
    <property type="evidence" value="ECO:0007669"/>
    <property type="project" value="InterPro"/>
</dbReference>
<comment type="cofactor">
    <cofactor evidence="1 9">
        <name>heme</name>
        <dbReference type="ChEBI" id="CHEBI:30413"/>
    </cofactor>
</comment>
<dbReference type="GO" id="GO:0016705">
    <property type="term" value="F:oxidoreductase activity, acting on paired donors, with incorporation or reduction of molecular oxygen"/>
    <property type="evidence" value="ECO:0007669"/>
    <property type="project" value="InterPro"/>
</dbReference>
<evidence type="ECO:0000256" key="1">
    <source>
        <dbReference type="ARBA" id="ARBA00001971"/>
    </source>
</evidence>
<evidence type="ECO:0000256" key="2">
    <source>
        <dbReference type="ARBA" id="ARBA00010617"/>
    </source>
</evidence>
<evidence type="ECO:0000259" key="11">
    <source>
        <dbReference type="Pfam" id="PF01757"/>
    </source>
</evidence>
<proteinExistence type="inferred from homology"/>
<protein>
    <recommendedName>
        <fullName evidence="11">Acyltransferase 3 domain-containing protein</fullName>
    </recommendedName>
</protein>
<evidence type="ECO:0000313" key="12">
    <source>
        <dbReference type="EMBL" id="KAK2610912.1"/>
    </source>
</evidence>
<reference evidence="12" key="1">
    <citation type="submission" date="2023-06" db="EMBL/GenBank/DDBJ databases">
        <authorList>
            <person name="Noh H."/>
        </authorList>
    </citation>
    <scope>NUCLEOTIDE SEQUENCE</scope>
    <source>
        <strain evidence="12">DUCC20226</strain>
    </source>
</reference>
<feature type="transmembrane region" description="Helical" evidence="10">
    <location>
        <begin position="863"/>
        <end position="880"/>
    </location>
</feature>
<dbReference type="Gene3D" id="1.10.630.10">
    <property type="entry name" value="Cytochrome P450"/>
    <property type="match status" value="2"/>
</dbReference>
<comment type="caution">
    <text evidence="12">The sequence shown here is derived from an EMBL/GenBank/DDBJ whole genome shotgun (WGS) entry which is preliminary data.</text>
</comment>
<dbReference type="Pfam" id="PF11991">
    <property type="entry name" value="Trp_DMAT"/>
    <property type="match status" value="1"/>
</dbReference>
<dbReference type="Pfam" id="PF01757">
    <property type="entry name" value="Acyl_transf_3"/>
    <property type="match status" value="1"/>
</dbReference>
<evidence type="ECO:0000256" key="5">
    <source>
        <dbReference type="ARBA" id="ARBA00022723"/>
    </source>
</evidence>
<dbReference type="GO" id="GO:0005506">
    <property type="term" value="F:iron ion binding"/>
    <property type="evidence" value="ECO:0007669"/>
    <property type="project" value="InterPro"/>
</dbReference>
<dbReference type="InterPro" id="IPR001128">
    <property type="entry name" value="Cyt_P450"/>
</dbReference>
<evidence type="ECO:0000256" key="3">
    <source>
        <dbReference type="ARBA" id="ARBA00022617"/>
    </source>
</evidence>
<evidence type="ECO:0000256" key="4">
    <source>
        <dbReference type="ARBA" id="ARBA00022679"/>
    </source>
</evidence>
<keyword evidence="8" id="KW-0503">Monooxygenase</keyword>
<dbReference type="InterPro" id="IPR017972">
    <property type="entry name" value="Cyt_P450_CS"/>
</dbReference>
<dbReference type="InterPro" id="IPR036396">
    <property type="entry name" value="Cyt_P450_sf"/>
</dbReference>
<feature type="domain" description="Acyltransferase 3" evidence="11">
    <location>
        <begin position="601"/>
        <end position="996"/>
    </location>
</feature>
<dbReference type="GO" id="GO:0016747">
    <property type="term" value="F:acyltransferase activity, transferring groups other than amino-acyl groups"/>
    <property type="evidence" value="ECO:0007669"/>
    <property type="project" value="InterPro"/>
</dbReference>
<dbReference type="PROSITE" id="PS00086">
    <property type="entry name" value="CYTOCHROME_P450"/>
    <property type="match status" value="1"/>
</dbReference>
<dbReference type="InterPro" id="IPR002656">
    <property type="entry name" value="Acyl_transf_3_dom"/>
</dbReference>
<sequence length="1989" mass="225033">MTACVRLQLTCDSWHSLNATMLSTMDTVAALAAVFVAGTLLSRLASWIRYHFKIRKIPLAHNLGLLDRIFTRKATEEFAVDFKNLSRKGLAKDKNAFRVQTDFGEMVILGGHYAEEMKGDNGLSTGDYTKMELMGDIPGFEPFSFAGDHRELMHTVITKRLNRALPRLAIEQSVEVADFLSHNWTDSNEWHSIPLYQMLMGLVARASVSAFLGPELARNERWIELNAQYTVVGIGAVHALRPWPRFLLPLVHHFHPKAKAVRAILSECRQIMEPILRRRAQAKQGIQIKSAVSDTALDWFEEVAASIGQSYDPTVAQLTFAVAAMHSTTDHLCQILIDLRDKTEVVAAARSELVDVVTREGWNQTALSQLKLMESIMKESQRMKPINRVINKRIVTEDLHLSNDVFLPKGSFVAVSGERMHNPSIYEDPEQYDAYRFIKKAEEGPESARFSGYTSITTDSVGASDRACSPLTEKNRFGYGKHSCPGRSYVSQEMKVILSHILLKYDFRFPEGYQPKGVNNGFDSITDIMASCQSYSTMQAMTKQKPLKSLRQRVKENQTPPNRSQNHLGILRPSFSQHSRERKMLHSTSWLDTQCNTLTSAVDGLRGISATCVVVHHCTLQWFGWHIHEPWFPGQSFLKLPVIRLLISGSPHVYIFFVISGYSLSYKPLKLSRQGRFDEAASVLSSSIFRRHARLFVPTTIVTFFCAIMTQLNWYGKAEHMPGVAVPAWEPPHLDNIWAQLNNFAWNELLFMDPVGRTVAKGDPGEQVKQLHNPYDYVLWTLPVEFNSSMVLLMFLMAFSRVESRARMAFCLAMAVLFQCFFIYWALFLFFSGMLICDLRLELGEALSTRAPSKDTRSWSKHLFVRAIGVGCFVLSLWALSTPHLAFGGREAPGFVTLASMIPERFGDQLLMPIAAIGLVLTLDHHPFLQVLFTNSFAQYMGRISFALFLVHGPLLNTLGHALGRRFIALIGGDTEERYLVAISLTAMVFWLMTILLADFVYQYVDLASVQVSKWAYQRLLRTEEQPGKYEWKSRYAAPAKAGLPLDLSSPSKQTNFPTELESNSNADFWWRLCRPEMAGLFKQAGGYTELQQESHLRFVREHCAPWMGTVPTGHMANEAVAPVEMSVNYISSRDEGVLRFQMEPFTAVSGPHTQADDPSGKKAVCSMLRSFQHALGDVDLTWTWQLVDKFMVTAPDEVARLREAERTSLPPPLDLYQRTPQFNFAFDLSPDKKSMKTYFLPLAKSLVTGSSALDYCLDAVRSLEPHGEGLSPVADLLHQFFNTSCPGHMSCDYLGIDSTNPKRSRVKLYVSSQQHNSFNFIRAVFTLGGIAKDEATLRGLEFLRSIWHLLVNVDEGELPDSSDRPAKQLPFFLGCLYFSFEWRAGDRLPLVKLYVPQWQYAQSDRKIAKNISASLRKLGRDEAADEYLTHIKQTFPRADLDGNVSIHNQVSYAYSAETGAQFKLPVAPILFTALAATIGAFLLSSLRSYILYHRKMSLFPAPNSDSAFRSFFSSKARDKFLSNAQELIRQGFSQNKFAIRLKTDFTDVLLLSPRYLPQLRTEDRLQGGPYTVQVCQLHIRPDPMHLVHRFSEKNELLGYLPGFEPFRFADQMPKFIPDVILTRMNRYLSNVPASITEEVEVNLAENWTDEKDWHSVHLHGTMLGLVGQCSIRTFLGPEMCRKKRWVDLHTEYTVAVVTAVQALRKWPRALVSIVQWFHPKAKAARALLNEARAMIQPMHEQRKRDMAAGKPVPADTLTWFEEVAKGQAYDAAVVQLTMALAGLHSSTDLLCAVMLNLSEHPDVVEALRQELVQVLKREGWKQTTFSQLTLMDSVLKESQRLKPVGRAFFKRVAVDNIKLDHGVEIPKGAFVAVSNHGMWDPHNYTDPDKFDAYRFARMSDNKSSAFSTVSVEHTGFGFGKNSCPGRNYVALQLKIILAHLLLKYEWRLPDNYTPATFNNGFDLIADPFAQVLVRRRLEAPEVSLRQNT</sequence>
<dbReference type="GO" id="GO:0016765">
    <property type="term" value="F:transferase activity, transferring alkyl or aryl (other than methyl) groups"/>
    <property type="evidence" value="ECO:0007669"/>
    <property type="project" value="InterPro"/>
</dbReference>
<dbReference type="CDD" id="cd13929">
    <property type="entry name" value="PT-DMATS_CymD"/>
    <property type="match status" value="1"/>
</dbReference>
<dbReference type="Proteomes" id="UP001265746">
    <property type="component" value="Unassembled WGS sequence"/>
</dbReference>
<feature type="transmembrane region" description="Helical" evidence="10">
    <location>
        <begin position="28"/>
        <end position="48"/>
    </location>
</feature>
<keyword evidence="6" id="KW-0560">Oxidoreductase</keyword>
<feature type="transmembrane region" description="Helical" evidence="10">
    <location>
        <begin position="695"/>
        <end position="714"/>
    </location>
</feature>
<dbReference type="PANTHER" id="PTHR46206">
    <property type="entry name" value="CYTOCHROME P450"/>
    <property type="match status" value="1"/>
</dbReference>
<feature type="binding site" description="axial binding residue" evidence="9">
    <location>
        <position position="1924"/>
    </location>
    <ligand>
        <name>heme</name>
        <dbReference type="ChEBI" id="CHEBI:30413"/>
    </ligand>
    <ligandPart>
        <name>Fe</name>
        <dbReference type="ChEBI" id="CHEBI:18248"/>
    </ligandPart>
</feature>
<dbReference type="GO" id="GO:0020037">
    <property type="term" value="F:heme binding"/>
    <property type="evidence" value="ECO:0007669"/>
    <property type="project" value="InterPro"/>
</dbReference>
<feature type="transmembrane region" description="Helical" evidence="10">
    <location>
        <begin position="940"/>
        <end position="959"/>
    </location>
</feature>
<evidence type="ECO:0000256" key="7">
    <source>
        <dbReference type="ARBA" id="ARBA00023004"/>
    </source>
</evidence>
<evidence type="ECO:0000313" key="13">
    <source>
        <dbReference type="Proteomes" id="UP001265746"/>
    </source>
</evidence>
<organism evidence="12 13">
    <name type="scientific">Phomopsis amygdali</name>
    <name type="common">Fusicoccum amygdali</name>
    <dbReference type="NCBI Taxonomy" id="1214568"/>
    <lineage>
        <taxon>Eukaryota</taxon>
        <taxon>Fungi</taxon>
        <taxon>Dikarya</taxon>
        <taxon>Ascomycota</taxon>
        <taxon>Pezizomycotina</taxon>
        <taxon>Sordariomycetes</taxon>
        <taxon>Sordariomycetidae</taxon>
        <taxon>Diaporthales</taxon>
        <taxon>Diaporthaceae</taxon>
        <taxon>Diaporthe</taxon>
    </lineage>
</organism>
<dbReference type="CDD" id="cd11041">
    <property type="entry name" value="CYP503A1-like"/>
    <property type="match status" value="2"/>
</dbReference>
<gene>
    <name evidence="12" type="ORF">N8I77_004301</name>
</gene>